<feature type="transmembrane region" description="Helical" evidence="1">
    <location>
        <begin position="158"/>
        <end position="179"/>
    </location>
</feature>
<proteinExistence type="predicted"/>
<gene>
    <name evidence="2" type="ORF">AOQ84DRAFT_8612</name>
</gene>
<name>A0A8E2JUC5_9PEZI</name>
<accession>A0A8E2JUC5</accession>
<dbReference type="AlphaFoldDB" id="A0A8E2JUC5"/>
<organism evidence="2 3">
    <name type="scientific">Glonium stellatum</name>
    <dbReference type="NCBI Taxonomy" id="574774"/>
    <lineage>
        <taxon>Eukaryota</taxon>
        <taxon>Fungi</taxon>
        <taxon>Dikarya</taxon>
        <taxon>Ascomycota</taxon>
        <taxon>Pezizomycotina</taxon>
        <taxon>Dothideomycetes</taxon>
        <taxon>Pleosporomycetidae</taxon>
        <taxon>Gloniales</taxon>
        <taxon>Gloniaceae</taxon>
        <taxon>Glonium</taxon>
    </lineage>
</organism>
<sequence>MYFKLVEYFRPRGKEPCTRMHFRYEYAFHGLHLRFQGFFPCSFLGWTPSRAALCILHSISSKSTPSSFLPYSSLHGVVGVLGHINTEGLITYARSSGLLGSALYDAFSHNPTSIFRLLDFFLAGSNIVALGISFLISFRSWYYSVRIRGITDFFSFDIFHFSFFFSYLVRGIAWLMCLLQPAFSFTT</sequence>
<keyword evidence="1" id="KW-1133">Transmembrane helix</keyword>
<keyword evidence="1" id="KW-0472">Membrane</keyword>
<evidence type="ECO:0000313" key="2">
    <source>
        <dbReference type="EMBL" id="OCL09995.1"/>
    </source>
</evidence>
<dbReference type="Proteomes" id="UP000250140">
    <property type="component" value="Unassembled WGS sequence"/>
</dbReference>
<keyword evidence="3" id="KW-1185">Reference proteome</keyword>
<reference evidence="2 3" key="1">
    <citation type="journal article" date="2016" name="Nat. Commun.">
        <title>Ectomycorrhizal ecology is imprinted in the genome of the dominant symbiotic fungus Cenococcum geophilum.</title>
        <authorList>
            <consortium name="DOE Joint Genome Institute"/>
            <person name="Peter M."/>
            <person name="Kohler A."/>
            <person name="Ohm R.A."/>
            <person name="Kuo A."/>
            <person name="Krutzmann J."/>
            <person name="Morin E."/>
            <person name="Arend M."/>
            <person name="Barry K.W."/>
            <person name="Binder M."/>
            <person name="Choi C."/>
            <person name="Clum A."/>
            <person name="Copeland A."/>
            <person name="Grisel N."/>
            <person name="Haridas S."/>
            <person name="Kipfer T."/>
            <person name="LaButti K."/>
            <person name="Lindquist E."/>
            <person name="Lipzen A."/>
            <person name="Maire R."/>
            <person name="Meier B."/>
            <person name="Mihaltcheva S."/>
            <person name="Molinier V."/>
            <person name="Murat C."/>
            <person name="Poggeler S."/>
            <person name="Quandt C.A."/>
            <person name="Sperisen C."/>
            <person name="Tritt A."/>
            <person name="Tisserant E."/>
            <person name="Crous P.W."/>
            <person name="Henrissat B."/>
            <person name="Nehls U."/>
            <person name="Egli S."/>
            <person name="Spatafora J.W."/>
            <person name="Grigoriev I.V."/>
            <person name="Martin F.M."/>
        </authorList>
    </citation>
    <scope>NUCLEOTIDE SEQUENCE [LARGE SCALE GENOMIC DNA]</scope>
    <source>
        <strain evidence="2 3">CBS 207.34</strain>
    </source>
</reference>
<protein>
    <submittedName>
        <fullName evidence="2">Uncharacterized protein</fullName>
    </submittedName>
</protein>
<evidence type="ECO:0000256" key="1">
    <source>
        <dbReference type="SAM" id="Phobius"/>
    </source>
</evidence>
<keyword evidence="1" id="KW-0812">Transmembrane</keyword>
<dbReference type="EMBL" id="KV749323">
    <property type="protein sequence ID" value="OCL09995.1"/>
    <property type="molecule type" value="Genomic_DNA"/>
</dbReference>
<feature type="transmembrane region" description="Helical" evidence="1">
    <location>
        <begin position="117"/>
        <end position="138"/>
    </location>
</feature>
<evidence type="ECO:0000313" key="3">
    <source>
        <dbReference type="Proteomes" id="UP000250140"/>
    </source>
</evidence>